<dbReference type="SMART" id="SM00347">
    <property type="entry name" value="HTH_MARR"/>
    <property type="match status" value="1"/>
</dbReference>
<dbReference type="Pfam" id="PF12802">
    <property type="entry name" value="MarR_2"/>
    <property type="match status" value="1"/>
</dbReference>
<proteinExistence type="predicted"/>
<dbReference type="PANTHER" id="PTHR33164">
    <property type="entry name" value="TRANSCRIPTIONAL REGULATOR, MARR FAMILY"/>
    <property type="match status" value="1"/>
</dbReference>
<dbReference type="InterPro" id="IPR036390">
    <property type="entry name" value="WH_DNA-bd_sf"/>
</dbReference>
<keyword evidence="2" id="KW-0238">DNA-binding</keyword>
<dbReference type="InterPro" id="IPR036388">
    <property type="entry name" value="WH-like_DNA-bd_sf"/>
</dbReference>
<comment type="caution">
    <text evidence="5">The sequence shown here is derived from an EMBL/GenBank/DDBJ whole genome shotgun (WGS) entry which is preliminary data.</text>
</comment>
<name>A0ABW5GVU0_9PSEU</name>
<accession>A0ABW5GVU0</accession>
<reference evidence="6" key="1">
    <citation type="journal article" date="2019" name="Int. J. Syst. Evol. Microbiol.">
        <title>The Global Catalogue of Microorganisms (GCM) 10K type strain sequencing project: providing services to taxonomists for standard genome sequencing and annotation.</title>
        <authorList>
            <consortium name="The Broad Institute Genomics Platform"/>
            <consortium name="The Broad Institute Genome Sequencing Center for Infectious Disease"/>
            <person name="Wu L."/>
            <person name="Ma J."/>
        </authorList>
    </citation>
    <scope>NUCLEOTIDE SEQUENCE [LARGE SCALE GENOMIC DNA]</scope>
    <source>
        <strain evidence="6">CGMCC 4.7643</strain>
    </source>
</reference>
<keyword evidence="6" id="KW-1185">Reference proteome</keyword>
<dbReference type="Gene3D" id="1.10.10.10">
    <property type="entry name" value="Winged helix-like DNA-binding domain superfamily/Winged helix DNA-binding domain"/>
    <property type="match status" value="1"/>
</dbReference>
<dbReference type="InterPro" id="IPR000835">
    <property type="entry name" value="HTH_MarR-typ"/>
</dbReference>
<dbReference type="Proteomes" id="UP001597419">
    <property type="component" value="Unassembled WGS sequence"/>
</dbReference>
<evidence type="ECO:0000256" key="1">
    <source>
        <dbReference type="ARBA" id="ARBA00023015"/>
    </source>
</evidence>
<dbReference type="InterPro" id="IPR039422">
    <property type="entry name" value="MarR/SlyA-like"/>
</dbReference>
<dbReference type="RefSeq" id="WP_378214409.1">
    <property type="nucleotide sequence ID" value="NZ_BAABHG010000010.1"/>
</dbReference>
<dbReference type="SUPFAM" id="SSF46785">
    <property type="entry name" value="Winged helix' DNA-binding domain"/>
    <property type="match status" value="1"/>
</dbReference>
<organism evidence="5 6">
    <name type="scientific">Amycolatopsis samaneae</name>
    <dbReference type="NCBI Taxonomy" id="664691"/>
    <lineage>
        <taxon>Bacteria</taxon>
        <taxon>Bacillati</taxon>
        <taxon>Actinomycetota</taxon>
        <taxon>Actinomycetes</taxon>
        <taxon>Pseudonocardiales</taxon>
        <taxon>Pseudonocardiaceae</taxon>
        <taxon>Amycolatopsis</taxon>
    </lineage>
</organism>
<gene>
    <name evidence="5" type="ORF">ACFSYJ_41025</name>
</gene>
<sequence>MASRGVEETRALAASSPGTPLTGALIRAARAVTARVEQVLAAEGLTLDQWLALDALTGRGGVAMTELADRTLTTGPTLTRVVDRLVGTAQAYREVDAGDRRRVLVYLSARGRATHRRIAARIGEVEAEVLTELSAPDELLADLRRLGG</sequence>
<evidence type="ECO:0000259" key="4">
    <source>
        <dbReference type="PROSITE" id="PS50995"/>
    </source>
</evidence>
<dbReference type="PROSITE" id="PS50995">
    <property type="entry name" value="HTH_MARR_2"/>
    <property type="match status" value="1"/>
</dbReference>
<evidence type="ECO:0000256" key="3">
    <source>
        <dbReference type="ARBA" id="ARBA00023163"/>
    </source>
</evidence>
<protein>
    <submittedName>
        <fullName evidence="5">MarR family winged helix-turn-helix transcriptional regulator</fullName>
    </submittedName>
</protein>
<feature type="domain" description="HTH marR-type" evidence="4">
    <location>
        <begin position="18"/>
        <end position="148"/>
    </location>
</feature>
<dbReference type="EMBL" id="JBHUKU010000028">
    <property type="protein sequence ID" value="MFD2465060.1"/>
    <property type="molecule type" value="Genomic_DNA"/>
</dbReference>
<evidence type="ECO:0000256" key="2">
    <source>
        <dbReference type="ARBA" id="ARBA00023125"/>
    </source>
</evidence>
<keyword evidence="3" id="KW-0804">Transcription</keyword>
<keyword evidence="1" id="KW-0805">Transcription regulation</keyword>
<evidence type="ECO:0000313" key="6">
    <source>
        <dbReference type="Proteomes" id="UP001597419"/>
    </source>
</evidence>
<evidence type="ECO:0000313" key="5">
    <source>
        <dbReference type="EMBL" id="MFD2465060.1"/>
    </source>
</evidence>
<dbReference type="PANTHER" id="PTHR33164:SF64">
    <property type="entry name" value="TRANSCRIPTIONAL REGULATOR SLYA"/>
    <property type="match status" value="1"/>
</dbReference>